<dbReference type="SUPFAM" id="SSF56112">
    <property type="entry name" value="Protein kinase-like (PK-like)"/>
    <property type="match status" value="1"/>
</dbReference>
<dbReference type="Pfam" id="PF02958">
    <property type="entry name" value="EcKL"/>
    <property type="match status" value="1"/>
</dbReference>
<dbReference type="InterPro" id="IPR011009">
    <property type="entry name" value="Kinase-like_dom_sf"/>
</dbReference>
<reference evidence="3" key="2">
    <citation type="submission" date="2025-08" db="UniProtKB">
        <authorList>
            <consortium name="RefSeq"/>
        </authorList>
    </citation>
    <scope>IDENTIFICATION</scope>
    <source>
        <strain evidence="3">MV-25-SWS-2005</strain>
        <tissue evidence="3">Whole body</tissue>
    </source>
</reference>
<sequence>MPDNLDTEQFNADELEAPEWLNATYLQNILSTYESAPELKVTDLKISPASAQGDHYASVMFRTQVEYTTGKGVFNKALIVKTMPEEEGHKKEMLSETHLFETEIGMYSKVLPEFERILQQAGDNTKLYVPCIFHSVEPRQVMIFDDLVPLGYTVIRGRSVREEEVRSALSKLAKWNAVSMKVNNENPEFIKEFKYGLFDLPTLLKDPMVTTGMANFIEMLDKVPDLKKYKPHFEKIKDSYLERTRAVMEEYRADPQSDGYYVLCHGDFHLRNMMFKHNKETGVFEDVMLVDFQICNIVPLSLDLIYSIYMLMEPEERWNHGKDMINYFFNVLVDTLKKIGYKGAMPTQEKLWQQIHRHKFYDFFLLTTFLPMILAIKSNTLKMHDIIQDATTRQKAYLIDSYIAEVKKLLPQFEKMGYFKDL</sequence>
<dbReference type="Proteomes" id="UP000001819">
    <property type="component" value="Chromosome 2"/>
</dbReference>
<dbReference type="PANTHER" id="PTHR11012">
    <property type="entry name" value="PROTEIN KINASE-LIKE DOMAIN-CONTAINING"/>
    <property type="match status" value="1"/>
</dbReference>
<dbReference type="SMART" id="SM00587">
    <property type="entry name" value="CHK"/>
    <property type="match status" value="1"/>
</dbReference>
<dbReference type="RefSeq" id="XP_002137721.2">
    <property type="nucleotide sequence ID" value="XM_002137685.4"/>
</dbReference>
<protein>
    <recommendedName>
        <fullName evidence="1">CHK kinase-like domain-containing protein</fullName>
    </recommendedName>
</protein>
<dbReference type="KEGG" id="dpo:6897576"/>
<name>A0A6I8V309_DROPS</name>
<dbReference type="AlphaFoldDB" id="A0A6I8V309"/>
<proteinExistence type="predicted"/>
<organism evidence="2 3">
    <name type="scientific">Drosophila pseudoobscura pseudoobscura</name>
    <name type="common">Fruit fly</name>
    <dbReference type="NCBI Taxonomy" id="46245"/>
    <lineage>
        <taxon>Eukaryota</taxon>
        <taxon>Metazoa</taxon>
        <taxon>Ecdysozoa</taxon>
        <taxon>Arthropoda</taxon>
        <taxon>Hexapoda</taxon>
        <taxon>Insecta</taxon>
        <taxon>Pterygota</taxon>
        <taxon>Neoptera</taxon>
        <taxon>Endopterygota</taxon>
        <taxon>Diptera</taxon>
        <taxon>Brachycera</taxon>
        <taxon>Muscomorpha</taxon>
        <taxon>Ephydroidea</taxon>
        <taxon>Drosophilidae</taxon>
        <taxon>Drosophila</taxon>
        <taxon>Sophophora</taxon>
    </lineage>
</organism>
<feature type="domain" description="CHK kinase-like" evidence="1">
    <location>
        <begin position="142"/>
        <end position="338"/>
    </location>
</feature>
<accession>A0A6I8V309</accession>
<evidence type="ECO:0000313" key="2">
    <source>
        <dbReference type="Proteomes" id="UP000001819"/>
    </source>
</evidence>
<evidence type="ECO:0000313" key="3">
    <source>
        <dbReference type="RefSeq" id="XP_002137721.2"/>
    </source>
</evidence>
<keyword evidence="2" id="KW-1185">Reference proteome</keyword>
<dbReference type="InterPro" id="IPR015897">
    <property type="entry name" value="CHK_kinase-like"/>
</dbReference>
<gene>
    <name evidence="3" type="primary">LOC6897576</name>
</gene>
<evidence type="ECO:0000259" key="1">
    <source>
        <dbReference type="SMART" id="SM00587"/>
    </source>
</evidence>
<dbReference type="InterPro" id="IPR004119">
    <property type="entry name" value="EcKL"/>
</dbReference>
<reference evidence="2" key="1">
    <citation type="submission" date="2024-06" db="UniProtKB">
        <authorList>
            <consortium name="RefSeq"/>
        </authorList>
    </citation>
    <scope>NUCLEOTIDE SEQUENCE [LARGE SCALE GENOMIC DNA]</scope>
    <source>
        <strain evidence="2">MV2-25</strain>
    </source>
</reference>
<dbReference type="Gene3D" id="3.90.1200.10">
    <property type="match status" value="1"/>
</dbReference>
<dbReference type="InParanoid" id="A0A6I8V309"/>
<dbReference type="PANTHER" id="PTHR11012:SF12">
    <property type="entry name" value="CHK KINASE-LIKE DOMAIN-CONTAINING PROTEIN-RELATED"/>
    <property type="match status" value="1"/>
</dbReference>